<dbReference type="SUPFAM" id="SSF140490">
    <property type="entry name" value="Nqo1C-terminal domain-like"/>
    <property type="match status" value="1"/>
</dbReference>
<dbReference type="Pfam" id="PF07992">
    <property type="entry name" value="Pyr_redox_2"/>
    <property type="match status" value="1"/>
</dbReference>
<keyword evidence="6" id="KW-1185">Reference proteome</keyword>
<dbReference type="Proteomes" id="UP000009226">
    <property type="component" value="Chromosome"/>
</dbReference>
<dbReference type="InterPro" id="IPR037207">
    <property type="entry name" value="Nuop51_4Fe4S-bd_sf"/>
</dbReference>
<dbReference type="HOGENOM" id="CLU_000422_3_4_9"/>
<evidence type="ECO:0000256" key="3">
    <source>
        <dbReference type="ARBA" id="ARBA00023014"/>
    </source>
</evidence>
<dbReference type="Gene3D" id="3.30.70.20">
    <property type="match status" value="1"/>
</dbReference>
<dbReference type="SUPFAM" id="SSF54862">
    <property type="entry name" value="4Fe-4S ferredoxins"/>
    <property type="match status" value="1"/>
</dbReference>
<dbReference type="KEGG" id="dca:Desca_0979"/>
<dbReference type="InterPro" id="IPR017896">
    <property type="entry name" value="4Fe4S_Fe-S-bd"/>
</dbReference>
<dbReference type="EMBL" id="CP002736">
    <property type="protein sequence ID" value="AEF93853.1"/>
    <property type="molecule type" value="Genomic_DNA"/>
</dbReference>
<evidence type="ECO:0000313" key="6">
    <source>
        <dbReference type="Proteomes" id="UP000009226"/>
    </source>
</evidence>
<dbReference type="STRING" id="868595.Desca_0979"/>
<dbReference type="Pfam" id="PF14691">
    <property type="entry name" value="Fer4_20"/>
    <property type="match status" value="1"/>
</dbReference>
<organism evidence="5 6">
    <name type="scientific">Desulfotomaculum nigrificans (strain DSM 14880 / VKM B-2319 / CO-1-SRB)</name>
    <name type="common">Desulfotomaculum carboxydivorans</name>
    <dbReference type="NCBI Taxonomy" id="868595"/>
    <lineage>
        <taxon>Bacteria</taxon>
        <taxon>Bacillati</taxon>
        <taxon>Bacillota</taxon>
        <taxon>Clostridia</taxon>
        <taxon>Eubacteriales</taxon>
        <taxon>Desulfotomaculaceae</taxon>
        <taxon>Desulfotomaculum</taxon>
    </lineage>
</organism>
<dbReference type="InterPro" id="IPR017900">
    <property type="entry name" value="4Fe4S_Fe_S_CS"/>
</dbReference>
<dbReference type="Gene3D" id="1.10.1060.10">
    <property type="entry name" value="Alpha-helical ferredoxin"/>
    <property type="match status" value="1"/>
</dbReference>
<protein>
    <submittedName>
        <fullName evidence="5">Glutamate synthase (NADPH)</fullName>
        <ecNumber evidence="5">1.4.1.13</ecNumber>
    </submittedName>
</protein>
<evidence type="ECO:0000313" key="5">
    <source>
        <dbReference type="EMBL" id="AEF93853.1"/>
    </source>
</evidence>
<dbReference type="InterPro" id="IPR028261">
    <property type="entry name" value="DPD_II"/>
</dbReference>
<dbReference type="InterPro" id="IPR019575">
    <property type="entry name" value="Nuop51_4Fe4S-bd"/>
</dbReference>
<dbReference type="eggNOG" id="COG3383">
    <property type="taxonomic scope" value="Bacteria"/>
</dbReference>
<evidence type="ECO:0000256" key="1">
    <source>
        <dbReference type="ARBA" id="ARBA00022723"/>
    </source>
</evidence>
<keyword evidence="2" id="KW-0408">Iron</keyword>
<dbReference type="GO" id="GO:0046872">
    <property type="term" value="F:metal ion binding"/>
    <property type="evidence" value="ECO:0007669"/>
    <property type="project" value="UniProtKB-KW"/>
</dbReference>
<dbReference type="GO" id="GO:0004355">
    <property type="term" value="F:glutamate synthase (NADPH) activity"/>
    <property type="evidence" value="ECO:0007669"/>
    <property type="project" value="UniProtKB-EC"/>
</dbReference>
<sequence>MTGNDCKVKQTANLINAFLTAENYCSVCRRHFKQILDHLARIQTGSGSRPDLLEIRDLASKVTGLCQCGGGKSVAEQVMANLQAFRDEFIIHIENHVCPAGECPQLVLAPCQAACPAGLDIPNYVALVGMQQYEEALARIREDVPLPGSLGRICEHPCERACRRGQVDKPISICALKGLAYDKSNQQPGDLLAPPARKFKERVAVIGAGPAGLSAAYFLAQRGYGVTIFEAMPEPGGMLAYGIPPYRLPRQVLRDEIARIKALGVEIKVNTPVSNIQALKKEGFDAIFLGTGAWQGSIPIANDEEFKGVFDGVTFLRTVNQQLLQNNGTPEIDLTGKQVVVVGGGNVAIDAARVSLRLGAEEVKIIYRRTREEMPALVEEIVDAEHEGVKFDFLVSPVGLGGQNGWVAYIECLKNELSEPDASGRRKPVPIAGSAYRIAADVVIFATGQQPDLSILHGTGAEVARNRIVVNPLTLETSLPGVFAGGDAVTGPASAIKAMAAGKQAAASIHAFLRGEVPTASIKFPVKRPSIPPRKITAEQKAQASQVNFHELYMAEKKDSFAEIMQGISEAAAMAEANRCLRCDLCIACGQCVDSCHNRIGAAALQLGYIKDAHGETDFARPGDKCIGCGTCSVNCPTGAITQEDRNGFREMRMCGSLMSRLELVNCQVCGQPFATEKHLDYINSKDKQVCPACSRQVWSRNVYGRWRQ</sequence>
<dbReference type="AlphaFoldDB" id="F6B2M4"/>
<dbReference type="InterPro" id="IPR009051">
    <property type="entry name" value="Helical_ferredxn"/>
</dbReference>
<gene>
    <name evidence="5" type="ordered locus">Desca_0979</name>
</gene>
<dbReference type="RefSeq" id="WP_013809955.1">
    <property type="nucleotide sequence ID" value="NC_015565.1"/>
</dbReference>
<dbReference type="PRINTS" id="PR00469">
    <property type="entry name" value="PNDRDTASEII"/>
</dbReference>
<accession>F6B2M4</accession>
<feature type="domain" description="4Fe-4S ferredoxin-type" evidence="4">
    <location>
        <begin position="615"/>
        <end position="646"/>
    </location>
</feature>
<dbReference type="SUPFAM" id="SSF46548">
    <property type="entry name" value="alpha-helical ferredoxin"/>
    <property type="match status" value="1"/>
</dbReference>
<dbReference type="PROSITE" id="PS51379">
    <property type="entry name" value="4FE4S_FER_2"/>
    <property type="match status" value="1"/>
</dbReference>
<dbReference type="Pfam" id="PF00037">
    <property type="entry name" value="Fer4"/>
    <property type="match status" value="1"/>
</dbReference>
<dbReference type="PANTHER" id="PTHR42783">
    <property type="entry name" value="GLUTAMATE SYNTHASE [NADPH] SMALL CHAIN"/>
    <property type="match status" value="1"/>
</dbReference>
<dbReference type="InterPro" id="IPR023753">
    <property type="entry name" value="FAD/NAD-binding_dom"/>
</dbReference>
<dbReference type="GO" id="GO:0051539">
    <property type="term" value="F:4 iron, 4 sulfur cluster binding"/>
    <property type="evidence" value="ECO:0007669"/>
    <property type="project" value="InterPro"/>
</dbReference>
<dbReference type="InterPro" id="IPR036188">
    <property type="entry name" value="FAD/NAD-bd_sf"/>
</dbReference>
<proteinExistence type="predicted"/>
<evidence type="ECO:0000259" key="4">
    <source>
        <dbReference type="PROSITE" id="PS51379"/>
    </source>
</evidence>
<dbReference type="Gene3D" id="3.50.50.60">
    <property type="entry name" value="FAD/NAD(P)-binding domain"/>
    <property type="match status" value="2"/>
</dbReference>
<dbReference type="PANTHER" id="PTHR42783:SF3">
    <property type="entry name" value="GLUTAMATE SYNTHASE [NADPH] SMALL CHAIN-RELATED"/>
    <property type="match status" value="1"/>
</dbReference>
<keyword evidence="5" id="KW-0560">Oxidoreductase</keyword>
<dbReference type="Pfam" id="PF10589">
    <property type="entry name" value="NADH_4Fe-4S"/>
    <property type="match status" value="1"/>
</dbReference>
<keyword evidence="3" id="KW-0411">Iron-sulfur</keyword>
<dbReference type="EC" id="1.4.1.13" evidence="5"/>
<evidence type="ECO:0000256" key="2">
    <source>
        <dbReference type="ARBA" id="ARBA00023004"/>
    </source>
</evidence>
<keyword evidence="1" id="KW-0479">Metal-binding</keyword>
<dbReference type="eggNOG" id="COG0493">
    <property type="taxonomic scope" value="Bacteria"/>
</dbReference>
<dbReference type="PROSITE" id="PS00198">
    <property type="entry name" value="4FE4S_FER_1"/>
    <property type="match status" value="1"/>
</dbReference>
<dbReference type="PRINTS" id="PR00368">
    <property type="entry name" value="FADPNR"/>
</dbReference>
<reference evidence="5" key="1">
    <citation type="submission" date="2011-05" db="EMBL/GenBank/DDBJ databases">
        <title>Complete sequence of Desulfotomaculum carboxydivorans CO-1-SRB.</title>
        <authorList>
            <consortium name="US DOE Joint Genome Institute"/>
            <person name="Lucas S."/>
            <person name="Han J."/>
            <person name="Lapidus A."/>
            <person name="Cheng J.-F."/>
            <person name="Goodwin L."/>
            <person name="Pitluck S."/>
            <person name="Peters L."/>
            <person name="Mikhailova N."/>
            <person name="Lu M."/>
            <person name="Han C."/>
            <person name="Tapia R."/>
            <person name="Land M."/>
            <person name="Hauser L."/>
            <person name="Kyrpides N."/>
            <person name="Ivanova N."/>
            <person name="Pagani I."/>
            <person name="Stams A."/>
            <person name="Plugge C."/>
            <person name="Muyzer G."/>
            <person name="Kuever J."/>
            <person name="Parshina S."/>
            <person name="Ivanova A."/>
            <person name="Nazina T."/>
            <person name="Woyke T."/>
        </authorList>
    </citation>
    <scope>NUCLEOTIDE SEQUENCE [LARGE SCALE GENOMIC DNA]</scope>
    <source>
        <strain evidence="5">CO-1-SRB</strain>
    </source>
</reference>
<dbReference type="SUPFAM" id="SSF51971">
    <property type="entry name" value="Nucleotide-binding domain"/>
    <property type="match status" value="2"/>
</dbReference>
<name>F6B2M4_DESCC</name>